<proteinExistence type="predicted"/>
<dbReference type="EMBL" id="JACYTN010000005">
    <property type="protein sequence ID" value="MBD8498683.1"/>
    <property type="molecule type" value="Genomic_DNA"/>
</dbReference>
<evidence type="ECO:0000259" key="2">
    <source>
        <dbReference type="Pfam" id="PF10335"/>
    </source>
</evidence>
<evidence type="ECO:0000259" key="1">
    <source>
        <dbReference type="Pfam" id="PF03445"/>
    </source>
</evidence>
<reference evidence="3 4" key="1">
    <citation type="submission" date="2020-09" db="EMBL/GenBank/DDBJ databases">
        <title>Paenibacillus sp. CAU 1523 isolated from sand of Haeundae Beach.</title>
        <authorList>
            <person name="Kim W."/>
        </authorList>
    </citation>
    <scope>NUCLEOTIDE SEQUENCE [LARGE SCALE GENOMIC DNA]</scope>
    <source>
        <strain evidence="3 4">CAU 1523</strain>
    </source>
</reference>
<gene>
    <name evidence="3" type="ORF">IFO66_10265</name>
</gene>
<evidence type="ECO:0000313" key="4">
    <source>
        <dbReference type="Proteomes" id="UP000634529"/>
    </source>
</evidence>
<dbReference type="InterPro" id="IPR005105">
    <property type="entry name" value="GlnD_Uridyltrans_N"/>
</dbReference>
<dbReference type="Pfam" id="PF03445">
    <property type="entry name" value="DUF294"/>
    <property type="match status" value="1"/>
</dbReference>
<organism evidence="3 4">
    <name type="scientific">Paenibacillus arenosi</name>
    <dbReference type="NCBI Taxonomy" id="2774142"/>
    <lineage>
        <taxon>Bacteria</taxon>
        <taxon>Bacillati</taxon>
        <taxon>Bacillota</taxon>
        <taxon>Bacilli</taxon>
        <taxon>Bacillales</taxon>
        <taxon>Paenibacillaceae</taxon>
        <taxon>Paenibacillus</taxon>
    </lineage>
</organism>
<feature type="domain" description="Protein-PII uridylyltransferase N-terminal" evidence="1">
    <location>
        <begin position="86"/>
        <end position="207"/>
    </location>
</feature>
<keyword evidence="4" id="KW-1185">Reference proteome</keyword>
<comment type="caution">
    <text evidence="3">The sequence shown here is derived from an EMBL/GenBank/DDBJ whole genome shotgun (WGS) entry which is preliminary data.</text>
</comment>
<dbReference type="Proteomes" id="UP000634529">
    <property type="component" value="Unassembled WGS sequence"/>
</dbReference>
<dbReference type="InterPro" id="IPR018821">
    <property type="entry name" value="DUF294_put_nucleoTrafse_sb-bd"/>
</dbReference>
<dbReference type="RefSeq" id="WP_192025044.1">
    <property type="nucleotide sequence ID" value="NZ_JACYTN010000005.1"/>
</dbReference>
<protein>
    <recommendedName>
        <fullName evidence="5">Signal transduction protein</fullName>
    </recommendedName>
</protein>
<dbReference type="Pfam" id="PF10335">
    <property type="entry name" value="DUF294_C"/>
    <property type="match status" value="1"/>
</dbReference>
<name>A0ABR9AYB0_9BACL</name>
<sequence>MNHLLGNNSFSAYFEQWMCHLEEIDRYKDFCDEDAKIRGWRQLRMQLMCEVEPNLTRESEEYKHILLPSNFSYELPEFPLAISVRYRIVTACYDALFEKVASYVEQQLMESGYGPPPVPYAFVLFGSGGRREMLPWSDQDHGLIWQIVKEESERLVVERYFLRWGNEMVSALRAIGFMPCSGKVLASEALWRGSLEDWQMRAEQWMSIADWEHIRYFSIALDMRTVYGEVSLEAEWREYVRQFRASSIAAEASQTAMVRNQQHRKLAHNAFGQLIKERTHPYAGQVDMKYRIYVPIVQLIRTTSWMVDDIAHPLSTKERMEGILSTWSDGEERQTIRKLYAYWDDVMAVRWICGAELLDGVWNGTGMIDPDQLHELQKLALRRSSQSIEKWSKVLNRRCERG</sequence>
<dbReference type="CDD" id="cd05401">
    <property type="entry name" value="NT_GlnE_GlnD_like"/>
    <property type="match status" value="1"/>
</dbReference>
<evidence type="ECO:0000313" key="3">
    <source>
        <dbReference type="EMBL" id="MBD8498683.1"/>
    </source>
</evidence>
<feature type="domain" description="DUF294" evidence="2">
    <location>
        <begin position="256"/>
        <end position="398"/>
    </location>
</feature>
<accession>A0ABR9AYB0</accession>
<evidence type="ECO:0008006" key="5">
    <source>
        <dbReference type="Google" id="ProtNLM"/>
    </source>
</evidence>